<dbReference type="RefSeq" id="WP_208494675.1">
    <property type="nucleotide sequence ID" value="NZ_JAGFNP010000002.1"/>
</dbReference>
<organism evidence="2 3">
    <name type="scientific">Glycomyces niveus</name>
    <dbReference type="NCBI Taxonomy" id="2820287"/>
    <lineage>
        <taxon>Bacteria</taxon>
        <taxon>Bacillati</taxon>
        <taxon>Actinomycetota</taxon>
        <taxon>Actinomycetes</taxon>
        <taxon>Glycomycetales</taxon>
        <taxon>Glycomycetaceae</taxon>
        <taxon>Glycomyces</taxon>
    </lineage>
</organism>
<sequence length="136" mass="14939">MRNRIAMILSALIASVGIALMIGSPAAASESDRAVDVDWSDRYYKECLDFAKVSGCVQGYGDVLWLKDDSADGYAVSLSWRDTGSTRSGTCLNTLGEAKAWTACNKNFEDGSKIQWQLGWNGPNGWSHSGWYETWV</sequence>
<feature type="signal peptide" evidence="1">
    <location>
        <begin position="1"/>
        <end position="28"/>
    </location>
</feature>
<proteinExistence type="predicted"/>
<accession>A0ABS3TZI2</accession>
<name>A0ABS3TZI2_9ACTN</name>
<comment type="caution">
    <text evidence="2">The sequence shown here is derived from an EMBL/GenBank/DDBJ whole genome shotgun (WGS) entry which is preliminary data.</text>
</comment>
<gene>
    <name evidence="2" type="ORF">J5V16_03765</name>
</gene>
<evidence type="ECO:0000313" key="3">
    <source>
        <dbReference type="Proteomes" id="UP000681341"/>
    </source>
</evidence>
<protein>
    <recommendedName>
        <fullName evidence="4">Secreted protein</fullName>
    </recommendedName>
</protein>
<feature type="chain" id="PRO_5045835433" description="Secreted protein" evidence="1">
    <location>
        <begin position="29"/>
        <end position="136"/>
    </location>
</feature>
<dbReference type="Proteomes" id="UP000681341">
    <property type="component" value="Unassembled WGS sequence"/>
</dbReference>
<reference evidence="2 3" key="1">
    <citation type="submission" date="2021-03" db="EMBL/GenBank/DDBJ databases">
        <title>Glycomyces sp. nov., a novel actinomycete isolated from soil.</title>
        <authorList>
            <person name="Yang X."/>
            <person name="Xu X."/>
        </authorList>
    </citation>
    <scope>NUCLEOTIDE SEQUENCE [LARGE SCALE GENOMIC DNA]</scope>
    <source>
        <strain evidence="2 3">NEAU-S30</strain>
    </source>
</reference>
<keyword evidence="1" id="KW-0732">Signal</keyword>
<dbReference type="EMBL" id="JAGFNP010000002">
    <property type="protein sequence ID" value="MBO3731925.1"/>
    <property type="molecule type" value="Genomic_DNA"/>
</dbReference>
<evidence type="ECO:0000256" key="1">
    <source>
        <dbReference type="SAM" id="SignalP"/>
    </source>
</evidence>
<evidence type="ECO:0008006" key="4">
    <source>
        <dbReference type="Google" id="ProtNLM"/>
    </source>
</evidence>
<evidence type="ECO:0000313" key="2">
    <source>
        <dbReference type="EMBL" id="MBO3731925.1"/>
    </source>
</evidence>
<keyword evidence="3" id="KW-1185">Reference proteome</keyword>